<feature type="compositionally biased region" description="Polar residues" evidence="1">
    <location>
        <begin position="88"/>
        <end position="97"/>
    </location>
</feature>
<accession>A0A1X2IG80</accession>
<feature type="compositionally biased region" description="Low complexity" evidence="1">
    <location>
        <begin position="203"/>
        <end position="221"/>
    </location>
</feature>
<dbReference type="Pfam" id="PF08737">
    <property type="entry name" value="Rgp1"/>
    <property type="match status" value="1"/>
</dbReference>
<feature type="region of interest" description="Disordered" evidence="1">
    <location>
        <begin position="151"/>
        <end position="174"/>
    </location>
</feature>
<evidence type="ECO:0000256" key="1">
    <source>
        <dbReference type="SAM" id="MobiDB-lite"/>
    </source>
</evidence>
<feature type="compositionally biased region" description="Low complexity" evidence="1">
    <location>
        <begin position="230"/>
        <end position="243"/>
    </location>
</feature>
<feature type="region of interest" description="Disordered" evidence="1">
    <location>
        <begin position="471"/>
        <end position="501"/>
    </location>
</feature>
<dbReference type="OrthoDB" id="1918at2759"/>
<feature type="compositionally biased region" description="Polar residues" evidence="1">
    <location>
        <begin position="35"/>
        <end position="45"/>
    </location>
</feature>
<protein>
    <submittedName>
        <fullName evidence="2">Rgp1-domain-containing protein</fullName>
    </submittedName>
</protein>
<dbReference type="STRING" id="90262.A0A1X2IG80"/>
<organism evidence="2 3">
    <name type="scientific">Absidia repens</name>
    <dbReference type="NCBI Taxonomy" id="90262"/>
    <lineage>
        <taxon>Eukaryota</taxon>
        <taxon>Fungi</taxon>
        <taxon>Fungi incertae sedis</taxon>
        <taxon>Mucoromycota</taxon>
        <taxon>Mucoromycotina</taxon>
        <taxon>Mucoromycetes</taxon>
        <taxon>Mucorales</taxon>
        <taxon>Cunninghamellaceae</taxon>
        <taxon>Absidia</taxon>
    </lineage>
</organism>
<dbReference type="Proteomes" id="UP000193560">
    <property type="component" value="Unassembled WGS sequence"/>
</dbReference>
<comment type="caution">
    <text evidence="2">The sequence shown here is derived from an EMBL/GenBank/DDBJ whole genome shotgun (WGS) entry which is preliminary data.</text>
</comment>
<dbReference type="EMBL" id="MCGE01000012">
    <property type="protein sequence ID" value="ORZ15908.1"/>
    <property type="molecule type" value="Genomic_DNA"/>
</dbReference>
<feature type="region of interest" description="Disordered" evidence="1">
    <location>
        <begin position="203"/>
        <end position="252"/>
    </location>
</feature>
<dbReference type="InterPro" id="IPR014848">
    <property type="entry name" value="Rgp1"/>
</dbReference>
<keyword evidence="3" id="KW-1185">Reference proteome</keyword>
<feature type="compositionally biased region" description="Basic residues" evidence="1">
    <location>
        <begin position="52"/>
        <end position="63"/>
    </location>
</feature>
<name>A0A1X2IG80_9FUNG</name>
<proteinExistence type="predicted"/>
<sequence length="755" mass="83546">MSVLVTTTFSQGAVFYAGETLSCTIAFTNTLPILQKPPSASSSLTRQERHKSPPPRLSHHNNNHQKVTNGKGHSRSPSASSSHDTIPEYSSSESDTTTFYGNSRSLASLATSTLAYLTGYASDTTQSAPTTPPGTTKDHIMDNTLDSIATRETKWDQQSSYPYLNDDDQSNENCPIAIELGSHDTITPRTSIDTVASSYMHPISSSRRSSTDSLASAHPYYTTPPPPPSSSIGQQQHQQQSLYHPPPNSAAHPINARRLSRILKSPSTPSLMRKPEHLLWGFAQVVGQFVVDPTLINNNEFAPLKQRTMYRPQGTGFGGGGGLMNGKQDSKIDTRTTPVFSTPPSILFVDLDLAPGETKKYSYKLKLPNDLPPSHRGKCIRFNYYLVVGTQRGGSSGNGPTGRNSQTQQQGHIVQLRFRVLNHVSEDGSRPIYDLMNPVVMYKDEAQVELVQEHAKKAKRSASISSIASATSAPLSPLGGNHTTNTSNHSSSKPPSSPETVKERQAFMSYVNELLEKSTNGHDDIQEITRRESDAYDEQRMSHDDDEEVMTEHTYRKTCAQVVSRITHSSRKAMYDLCKNNQRVAKLQLTKMAHRLGEPVLGVLDFGEASLSTYKVSIFLESQEIVESSISQRQPQHIARVSRKCHSEFHTFCLNHRRLAFSLPIPSTASPDFQTTGVKLQYNLKFEFITNNQSKASPSSVSYLSINVDERHQHFQSQQQVQVSTFDCLIPIKIYGSPSGSDRAIYGRPHTFSVQ</sequence>
<feature type="region of interest" description="Disordered" evidence="1">
    <location>
        <begin position="35"/>
        <end position="97"/>
    </location>
</feature>
<evidence type="ECO:0000313" key="2">
    <source>
        <dbReference type="EMBL" id="ORZ15908.1"/>
    </source>
</evidence>
<dbReference type="PANTHER" id="PTHR12507">
    <property type="entry name" value="REDUCED GROWTH PHENOTYPE 1 RGP1, YEAST -RELATED"/>
    <property type="match status" value="1"/>
</dbReference>
<dbReference type="AlphaFoldDB" id="A0A1X2IG80"/>
<reference evidence="2 3" key="1">
    <citation type="submission" date="2016-07" db="EMBL/GenBank/DDBJ databases">
        <title>Pervasive Adenine N6-methylation of Active Genes in Fungi.</title>
        <authorList>
            <consortium name="DOE Joint Genome Institute"/>
            <person name="Mondo S.J."/>
            <person name="Dannebaum R.O."/>
            <person name="Kuo R.C."/>
            <person name="Labutti K."/>
            <person name="Haridas S."/>
            <person name="Kuo A."/>
            <person name="Salamov A."/>
            <person name="Ahrendt S.R."/>
            <person name="Lipzen A."/>
            <person name="Sullivan W."/>
            <person name="Andreopoulos W.B."/>
            <person name="Clum A."/>
            <person name="Lindquist E."/>
            <person name="Daum C."/>
            <person name="Ramamoorthy G.K."/>
            <person name="Gryganskyi A."/>
            <person name="Culley D."/>
            <person name="Magnuson J.K."/>
            <person name="James T.Y."/>
            <person name="O'Malley M.A."/>
            <person name="Stajich J.E."/>
            <person name="Spatafora J.W."/>
            <person name="Visel A."/>
            <person name="Grigoriev I.V."/>
        </authorList>
    </citation>
    <scope>NUCLEOTIDE SEQUENCE [LARGE SCALE GENOMIC DNA]</scope>
    <source>
        <strain evidence="2 3">NRRL 1336</strain>
    </source>
</reference>
<gene>
    <name evidence="2" type="ORF">BCR42DRAFT_451823</name>
</gene>
<feature type="compositionally biased region" description="Low complexity" evidence="1">
    <location>
        <begin position="481"/>
        <end position="494"/>
    </location>
</feature>
<evidence type="ECO:0000313" key="3">
    <source>
        <dbReference type="Proteomes" id="UP000193560"/>
    </source>
</evidence>